<reference evidence="2 3" key="1">
    <citation type="submission" date="2024-07" db="EMBL/GenBank/DDBJ databases">
        <title>Section-level genome sequencing and comparative genomics of Aspergillus sections Usti and Cavernicolus.</title>
        <authorList>
            <consortium name="Lawrence Berkeley National Laboratory"/>
            <person name="Nybo J.L."/>
            <person name="Vesth T.C."/>
            <person name="Theobald S."/>
            <person name="Frisvad J.C."/>
            <person name="Larsen T.O."/>
            <person name="Kjaerboelling I."/>
            <person name="Rothschild-Mancinelli K."/>
            <person name="Lyhne E.K."/>
            <person name="Kogle M.E."/>
            <person name="Barry K."/>
            <person name="Clum A."/>
            <person name="Na H."/>
            <person name="Ledsgaard L."/>
            <person name="Lin J."/>
            <person name="Lipzen A."/>
            <person name="Kuo A."/>
            <person name="Riley R."/>
            <person name="Mondo S."/>
            <person name="Labutti K."/>
            <person name="Haridas S."/>
            <person name="Pangalinan J."/>
            <person name="Salamov A.A."/>
            <person name="Simmons B.A."/>
            <person name="Magnuson J.K."/>
            <person name="Chen J."/>
            <person name="Drula E."/>
            <person name="Henrissat B."/>
            <person name="Wiebenga A."/>
            <person name="Lubbers R.J."/>
            <person name="Gomes A.C."/>
            <person name="Macurrencykelacurrency M.R."/>
            <person name="Stajich J."/>
            <person name="Grigoriev I.V."/>
            <person name="Mortensen U.H."/>
            <person name="De Vries R.P."/>
            <person name="Baker S.E."/>
            <person name="Andersen M.R."/>
        </authorList>
    </citation>
    <scope>NUCLEOTIDE SEQUENCE [LARGE SCALE GENOMIC DNA]</scope>
    <source>
        <strain evidence="2 3">CBS 449.75</strain>
    </source>
</reference>
<evidence type="ECO:0000313" key="3">
    <source>
        <dbReference type="Proteomes" id="UP001610432"/>
    </source>
</evidence>
<dbReference type="RefSeq" id="XP_070886578.1">
    <property type="nucleotide sequence ID" value="XM_071035472.1"/>
</dbReference>
<accession>A0ABR4LTZ7</accession>
<gene>
    <name evidence="2" type="ORF">BJX67DRAFT_80274</name>
</gene>
<dbReference type="EMBL" id="JBFXLQ010000018">
    <property type="protein sequence ID" value="KAL2867599.1"/>
    <property type="molecule type" value="Genomic_DNA"/>
</dbReference>
<sequence>MSMIWNRLEPNLQWDVPMPEPSMSLAQFLEKLEEKQYLWQNITNKYSEGKKARNCSSNLHIRRPIRRTIRSPDTSQTVTPTECRAVSWEYTAAKLKSSTDSRRTSHGRTKHRGNRIV</sequence>
<evidence type="ECO:0008006" key="4">
    <source>
        <dbReference type="Google" id="ProtNLM"/>
    </source>
</evidence>
<feature type="region of interest" description="Disordered" evidence="1">
    <location>
        <begin position="95"/>
        <end position="117"/>
    </location>
</feature>
<dbReference type="GeneID" id="98150544"/>
<evidence type="ECO:0000256" key="1">
    <source>
        <dbReference type="SAM" id="MobiDB-lite"/>
    </source>
</evidence>
<organism evidence="2 3">
    <name type="scientific">Aspergillus lucknowensis</name>
    <dbReference type="NCBI Taxonomy" id="176173"/>
    <lineage>
        <taxon>Eukaryota</taxon>
        <taxon>Fungi</taxon>
        <taxon>Dikarya</taxon>
        <taxon>Ascomycota</taxon>
        <taxon>Pezizomycotina</taxon>
        <taxon>Eurotiomycetes</taxon>
        <taxon>Eurotiomycetidae</taxon>
        <taxon>Eurotiales</taxon>
        <taxon>Aspergillaceae</taxon>
        <taxon>Aspergillus</taxon>
        <taxon>Aspergillus subgen. Nidulantes</taxon>
    </lineage>
</organism>
<evidence type="ECO:0000313" key="2">
    <source>
        <dbReference type="EMBL" id="KAL2867599.1"/>
    </source>
</evidence>
<protein>
    <recommendedName>
        <fullName evidence="4">MADF domain-containing protein</fullName>
    </recommendedName>
</protein>
<keyword evidence="3" id="KW-1185">Reference proteome</keyword>
<dbReference type="Proteomes" id="UP001610432">
    <property type="component" value="Unassembled WGS sequence"/>
</dbReference>
<name>A0ABR4LTZ7_9EURO</name>
<comment type="caution">
    <text evidence="2">The sequence shown here is derived from an EMBL/GenBank/DDBJ whole genome shotgun (WGS) entry which is preliminary data.</text>
</comment>
<proteinExistence type="predicted"/>
<feature type="compositionally biased region" description="Basic residues" evidence="1">
    <location>
        <begin position="104"/>
        <end position="117"/>
    </location>
</feature>